<feature type="compositionally biased region" description="Basic and acidic residues" evidence="1">
    <location>
        <begin position="1"/>
        <end position="24"/>
    </location>
</feature>
<evidence type="ECO:0000313" key="3">
    <source>
        <dbReference type="EMBL" id="VTJ84403.1"/>
    </source>
</evidence>
<proteinExistence type="predicted"/>
<feature type="compositionally biased region" description="Basic and acidic residues" evidence="1">
    <location>
        <begin position="32"/>
        <end position="52"/>
    </location>
</feature>
<name>A0A5E4CRE8_MARMO</name>
<feature type="compositionally biased region" description="Gly residues" evidence="1">
    <location>
        <begin position="67"/>
        <end position="77"/>
    </location>
</feature>
<feature type="compositionally biased region" description="Low complexity" evidence="1">
    <location>
        <begin position="138"/>
        <end position="152"/>
    </location>
</feature>
<organism evidence="3">
    <name type="scientific">Marmota monax</name>
    <name type="common">Woodchuck</name>
    <dbReference type="NCBI Taxonomy" id="9995"/>
    <lineage>
        <taxon>Eukaryota</taxon>
        <taxon>Metazoa</taxon>
        <taxon>Chordata</taxon>
        <taxon>Craniata</taxon>
        <taxon>Vertebrata</taxon>
        <taxon>Euteleostomi</taxon>
        <taxon>Mammalia</taxon>
        <taxon>Eutheria</taxon>
        <taxon>Euarchontoglires</taxon>
        <taxon>Glires</taxon>
        <taxon>Rodentia</taxon>
        <taxon>Sciuromorpha</taxon>
        <taxon>Sciuridae</taxon>
        <taxon>Xerinae</taxon>
        <taxon>Marmotini</taxon>
        <taxon>Marmota</taxon>
    </lineage>
</organism>
<sequence length="246" mass="25136">MKIKVGREKRREPEQGRNRVRREGGAGSGARDWGREVEGRREGGREVGESRRARVGAGAGAPRAEGRGLGLPLGGRGRGGEGRGLRAAAANLASSAGRLWRRRRPGGGGPTDRRPRERGPTAGLPEGTAAGGSGGGRCAALGPARAGAAPGADRSRTAPQHRAKQPASREGQCPQPSCPSGLAGRVRGPPPGSSGGGGAGGFVLSRRQWGRGGLGLRDEGERERERGGRAWGSLCACVIESECVAA</sequence>
<protein>
    <submittedName>
        <fullName evidence="3">Uncharacterized protein</fullName>
    </submittedName>
</protein>
<reference evidence="2" key="2">
    <citation type="submission" date="2020-08" db="EMBL/GenBank/DDBJ databases">
        <authorList>
            <person name="Shumante A."/>
            <person name="Zimin A.V."/>
            <person name="Puiu D."/>
            <person name="Salzberg S.L."/>
        </authorList>
    </citation>
    <scope>NUCLEOTIDE SEQUENCE</scope>
    <source>
        <strain evidence="2">WC2-LM</strain>
        <tissue evidence="2">Liver</tissue>
    </source>
</reference>
<feature type="compositionally biased region" description="Basic and acidic residues" evidence="1">
    <location>
        <begin position="216"/>
        <end position="228"/>
    </location>
</feature>
<dbReference type="Proteomes" id="UP000662637">
    <property type="component" value="Unassembled WGS sequence"/>
</dbReference>
<dbReference type="AlphaFoldDB" id="A0A5E4CRE8"/>
<evidence type="ECO:0000256" key="1">
    <source>
        <dbReference type="SAM" id="MobiDB-lite"/>
    </source>
</evidence>
<dbReference type="EMBL" id="WJEC01000749">
    <property type="protein sequence ID" value="KAF7481168.1"/>
    <property type="molecule type" value="Genomic_DNA"/>
</dbReference>
<feature type="region of interest" description="Disordered" evidence="1">
    <location>
        <begin position="1"/>
        <end position="229"/>
    </location>
</feature>
<accession>A0A5E4CRE8</accession>
<feature type="compositionally biased region" description="Low complexity" evidence="1">
    <location>
        <begin position="85"/>
        <end position="98"/>
    </location>
</feature>
<evidence type="ECO:0000313" key="2">
    <source>
        <dbReference type="EMBL" id="KAF7481168.1"/>
    </source>
</evidence>
<gene>
    <name evidence="2" type="ORF">GHT09_007496</name>
    <name evidence="3" type="ORF">MONAX_5E035268</name>
</gene>
<reference evidence="3" key="1">
    <citation type="submission" date="2019-04" db="EMBL/GenBank/DDBJ databases">
        <authorList>
            <person name="Alioto T."/>
            <person name="Alioto T."/>
        </authorList>
    </citation>
    <scope>NUCLEOTIDE SEQUENCE [LARGE SCALE GENOMIC DNA]</scope>
</reference>
<dbReference type="EMBL" id="CABDUW010001873">
    <property type="protein sequence ID" value="VTJ84403.1"/>
    <property type="molecule type" value="Genomic_DNA"/>
</dbReference>